<dbReference type="PROSITE" id="PS50853">
    <property type="entry name" value="FN3"/>
    <property type="match status" value="1"/>
</dbReference>
<name>A0ABR7MTF6_9FIRM</name>
<feature type="signal peptide" evidence="1">
    <location>
        <begin position="1"/>
        <end position="23"/>
    </location>
</feature>
<keyword evidence="4" id="KW-1185">Reference proteome</keyword>
<proteinExistence type="predicted"/>
<evidence type="ECO:0000313" key="3">
    <source>
        <dbReference type="EMBL" id="MBC8557088.1"/>
    </source>
</evidence>
<protein>
    <recommendedName>
        <fullName evidence="2">Fibronectin type-III domain-containing protein</fullName>
    </recommendedName>
</protein>
<evidence type="ECO:0000313" key="4">
    <source>
        <dbReference type="Proteomes" id="UP000637513"/>
    </source>
</evidence>
<dbReference type="CDD" id="cd00063">
    <property type="entry name" value="FN3"/>
    <property type="match status" value="1"/>
</dbReference>
<dbReference type="InterPro" id="IPR003961">
    <property type="entry name" value="FN3_dom"/>
</dbReference>
<evidence type="ECO:0000259" key="2">
    <source>
        <dbReference type="PROSITE" id="PS50853"/>
    </source>
</evidence>
<dbReference type="EMBL" id="JACRSW010000016">
    <property type="protein sequence ID" value="MBC8557088.1"/>
    <property type="molecule type" value="Genomic_DNA"/>
</dbReference>
<feature type="chain" id="PRO_5046541294" description="Fibronectin type-III domain-containing protein" evidence="1">
    <location>
        <begin position="24"/>
        <end position="396"/>
    </location>
</feature>
<feature type="domain" description="Fibronectin type-III" evidence="2">
    <location>
        <begin position="30"/>
        <end position="118"/>
    </location>
</feature>
<comment type="caution">
    <text evidence="3">The sequence shown here is derived from an EMBL/GenBank/DDBJ whole genome shotgun (WGS) entry which is preliminary data.</text>
</comment>
<dbReference type="Gene3D" id="2.60.40.10">
    <property type="entry name" value="Immunoglobulins"/>
    <property type="match status" value="2"/>
</dbReference>
<accession>A0ABR7MTF6</accession>
<dbReference type="InterPro" id="IPR013783">
    <property type="entry name" value="Ig-like_fold"/>
</dbReference>
<dbReference type="InterPro" id="IPR036116">
    <property type="entry name" value="FN3_sf"/>
</dbReference>
<organism evidence="3 4">
    <name type="scientific">Jutongia hominis</name>
    <dbReference type="NCBI Taxonomy" id="2763664"/>
    <lineage>
        <taxon>Bacteria</taxon>
        <taxon>Bacillati</taxon>
        <taxon>Bacillota</taxon>
        <taxon>Clostridia</taxon>
        <taxon>Lachnospirales</taxon>
        <taxon>Lachnospiraceae</taxon>
        <taxon>Jutongia</taxon>
    </lineage>
</organism>
<sequence length="396" mass="42444">MKMWKKVLAASALALCLISVSKADSKAAGLISGVAQTDDSSSSVGISWNAYLGTDNYVVSISNDAVNWVVADNYNYSPKTSLYGLSAGSTYYVKVAAYNDDKALLAESAPLEVVTAPSGSLNAFQSGATTSSVSVASTGLPGANYYILARGYSSNSVILAQSNTPVVTAGNLSAATSEYLYYYAAKKASTGYVAVGSNSYIRTTTLSGKLSTKQFGITTLYPSINVYYFATAALGDNDGIQYQFATTSGKVKKTVDGGSSLRIADFINGTFYKFRVRTYVNCGATRAYSAWSSYKYVGMSKSIKATLSKNKKGIRLNWSKVSGAKSFAVYSSTKEKSGYKKIKNVSAKKRSITVTKVNKKKIKKNHKYYFKVVALSKSGKKTLKSSVYYIDGVSVY</sequence>
<dbReference type="RefSeq" id="WP_249304000.1">
    <property type="nucleotide sequence ID" value="NZ_JACRSW010000016.1"/>
</dbReference>
<gene>
    <name evidence="3" type="ORF">H8700_05130</name>
</gene>
<dbReference type="SMART" id="SM00060">
    <property type="entry name" value="FN3"/>
    <property type="match status" value="2"/>
</dbReference>
<evidence type="ECO:0000256" key="1">
    <source>
        <dbReference type="SAM" id="SignalP"/>
    </source>
</evidence>
<keyword evidence="1" id="KW-0732">Signal</keyword>
<dbReference type="Proteomes" id="UP000637513">
    <property type="component" value="Unassembled WGS sequence"/>
</dbReference>
<dbReference type="SUPFAM" id="SSF49265">
    <property type="entry name" value="Fibronectin type III"/>
    <property type="match status" value="1"/>
</dbReference>
<reference evidence="3 4" key="1">
    <citation type="submission" date="2020-08" db="EMBL/GenBank/DDBJ databases">
        <title>Genome public.</title>
        <authorList>
            <person name="Liu C."/>
            <person name="Sun Q."/>
        </authorList>
    </citation>
    <scope>NUCLEOTIDE SEQUENCE [LARGE SCALE GENOMIC DNA]</scope>
    <source>
        <strain evidence="3 4">BX3</strain>
    </source>
</reference>